<dbReference type="EMBL" id="CAADGD010000147">
    <property type="protein sequence ID" value="VFK72898.1"/>
    <property type="molecule type" value="Genomic_DNA"/>
</dbReference>
<protein>
    <submittedName>
        <fullName evidence="4">Endonuclease I</fullName>
    </submittedName>
</protein>
<comment type="similarity">
    <text evidence="1">Belongs to the EndA/NucM nuclease family.</text>
</comment>
<evidence type="ECO:0000256" key="3">
    <source>
        <dbReference type="ARBA" id="ARBA00022801"/>
    </source>
</evidence>
<dbReference type="PANTHER" id="PTHR33607:SF2">
    <property type="entry name" value="ENDONUCLEASE-1"/>
    <property type="match status" value="1"/>
</dbReference>
<keyword evidence="4" id="KW-0255">Endonuclease</keyword>
<dbReference type="GO" id="GO:0004519">
    <property type="term" value="F:endonuclease activity"/>
    <property type="evidence" value="ECO:0007669"/>
    <property type="project" value="UniProtKB-KW"/>
</dbReference>
<dbReference type="InterPro" id="IPR044925">
    <property type="entry name" value="His-Me_finger_sf"/>
</dbReference>
<sequence>MLYFFKDFYYYRATRLIERRHSIDAGNPVTNTSLLFRKFFSPFENAERDHLSRFLARIYRAALHYPPVEEIAGEERKYGTCDMEIAGKRFEPPPHRRGDIARAYLYMKEVYGAPLTGGEVRTFRRWHEEDPPTEDELRIHALKARTQGNVNPYYAQ</sequence>
<organism evidence="4">
    <name type="scientific">Candidatus Kentrum sp. UNK</name>
    <dbReference type="NCBI Taxonomy" id="2126344"/>
    <lineage>
        <taxon>Bacteria</taxon>
        <taxon>Pseudomonadati</taxon>
        <taxon>Pseudomonadota</taxon>
        <taxon>Gammaproteobacteria</taxon>
        <taxon>Candidatus Kentrum</taxon>
    </lineage>
</organism>
<dbReference type="GO" id="GO:0016787">
    <property type="term" value="F:hydrolase activity"/>
    <property type="evidence" value="ECO:0007669"/>
    <property type="project" value="UniProtKB-KW"/>
</dbReference>
<evidence type="ECO:0000256" key="1">
    <source>
        <dbReference type="ARBA" id="ARBA00006429"/>
    </source>
</evidence>
<keyword evidence="3" id="KW-0378">Hydrolase</keyword>
<dbReference type="InterPro" id="IPR007346">
    <property type="entry name" value="Endonuclease-I"/>
</dbReference>
<dbReference type="EMBL" id="CAADFZ010000144">
    <property type="protein sequence ID" value="VFK67470.1"/>
    <property type="molecule type" value="Genomic_DNA"/>
</dbReference>
<evidence type="ECO:0000313" key="5">
    <source>
        <dbReference type="EMBL" id="VFK72898.1"/>
    </source>
</evidence>
<dbReference type="SUPFAM" id="SSF54060">
    <property type="entry name" value="His-Me finger endonucleases"/>
    <property type="match status" value="1"/>
</dbReference>
<gene>
    <name evidence="4" type="ORF">BECKUNK1418G_GA0071005_11442</name>
    <name evidence="5" type="ORF">BECKUNK1418H_GA0071006_114710</name>
</gene>
<proteinExistence type="inferred from homology"/>
<dbReference type="AlphaFoldDB" id="A0A451AN55"/>
<reference evidence="4" key="1">
    <citation type="submission" date="2019-02" db="EMBL/GenBank/DDBJ databases">
        <authorList>
            <person name="Gruber-Vodicka R. H."/>
            <person name="Seah K. B. B."/>
        </authorList>
    </citation>
    <scope>NUCLEOTIDE SEQUENCE</scope>
    <source>
        <strain evidence="5">BECK_BY19</strain>
        <strain evidence="4">BECK_BY8</strain>
    </source>
</reference>
<accession>A0A451AN55</accession>
<evidence type="ECO:0000313" key="4">
    <source>
        <dbReference type="EMBL" id="VFK67470.1"/>
    </source>
</evidence>
<dbReference type="PANTHER" id="PTHR33607">
    <property type="entry name" value="ENDONUCLEASE-1"/>
    <property type="match status" value="1"/>
</dbReference>
<evidence type="ECO:0000256" key="2">
    <source>
        <dbReference type="ARBA" id="ARBA00022722"/>
    </source>
</evidence>
<name>A0A451AN55_9GAMM</name>
<keyword evidence="2" id="KW-0540">Nuclease</keyword>
<dbReference type="Pfam" id="PF04231">
    <property type="entry name" value="Endonuclease_1"/>
    <property type="match status" value="1"/>
</dbReference>